<dbReference type="AlphaFoldDB" id="A0AAN7GYE8"/>
<organism evidence="7 8">
    <name type="scientific">Trapa incisa</name>
    <dbReference type="NCBI Taxonomy" id="236973"/>
    <lineage>
        <taxon>Eukaryota</taxon>
        <taxon>Viridiplantae</taxon>
        <taxon>Streptophyta</taxon>
        <taxon>Embryophyta</taxon>
        <taxon>Tracheophyta</taxon>
        <taxon>Spermatophyta</taxon>
        <taxon>Magnoliopsida</taxon>
        <taxon>eudicotyledons</taxon>
        <taxon>Gunneridae</taxon>
        <taxon>Pentapetalae</taxon>
        <taxon>rosids</taxon>
        <taxon>malvids</taxon>
        <taxon>Myrtales</taxon>
        <taxon>Lythraceae</taxon>
        <taxon>Trapa</taxon>
    </lineage>
</organism>
<dbReference type="FunFam" id="1.10.10.60:FF:000154">
    <property type="entry name" value="Transcription factor SRM1"/>
    <property type="match status" value="1"/>
</dbReference>
<dbReference type="SMART" id="SM00717">
    <property type="entry name" value="SANT"/>
    <property type="match status" value="1"/>
</dbReference>
<proteinExistence type="predicted"/>
<evidence type="ECO:0000313" key="8">
    <source>
        <dbReference type="Proteomes" id="UP001345219"/>
    </source>
</evidence>
<dbReference type="Proteomes" id="UP001345219">
    <property type="component" value="Chromosome 20"/>
</dbReference>
<dbReference type="PANTHER" id="PTHR43952">
    <property type="entry name" value="MYB FAMILY TRANSCRIPTION FACTOR-RELATED"/>
    <property type="match status" value="1"/>
</dbReference>
<keyword evidence="3" id="KW-0804">Transcription</keyword>
<dbReference type="Gene3D" id="1.10.10.60">
    <property type="entry name" value="Homeodomain-like"/>
    <property type="match status" value="1"/>
</dbReference>
<feature type="domain" description="Myb-like" evidence="5">
    <location>
        <begin position="6"/>
        <end position="60"/>
    </location>
</feature>
<comment type="caution">
    <text evidence="7">The sequence shown here is derived from an EMBL/GenBank/DDBJ whole genome shotgun (WGS) entry which is preliminary data.</text>
</comment>
<dbReference type="GO" id="GO:0005634">
    <property type="term" value="C:nucleus"/>
    <property type="evidence" value="ECO:0007669"/>
    <property type="project" value="UniProtKB-SubCell"/>
</dbReference>
<evidence type="ECO:0000313" key="7">
    <source>
        <dbReference type="EMBL" id="KAK4746594.1"/>
    </source>
</evidence>
<dbReference type="InterPro" id="IPR017884">
    <property type="entry name" value="SANT_dom"/>
</dbReference>
<comment type="subcellular location">
    <subcellularLocation>
        <location evidence="1">Nucleus</location>
    </subcellularLocation>
</comment>
<dbReference type="PROSITE" id="PS51293">
    <property type="entry name" value="SANT"/>
    <property type="match status" value="1"/>
</dbReference>
<accession>A0AAN7GYE8</accession>
<name>A0AAN7GYE8_9MYRT</name>
<evidence type="ECO:0000256" key="1">
    <source>
        <dbReference type="ARBA" id="ARBA00004123"/>
    </source>
</evidence>
<evidence type="ECO:0000256" key="4">
    <source>
        <dbReference type="ARBA" id="ARBA00023242"/>
    </source>
</evidence>
<dbReference type="PANTHER" id="PTHR43952:SF75">
    <property type="entry name" value="PROTEIN RADIALIS-LIKE 6"/>
    <property type="match status" value="1"/>
</dbReference>
<dbReference type="Pfam" id="PF00249">
    <property type="entry name" value="Myb_DNA-binding"/>
    <property type="match status" value="1"/>
</dbReference>
<gene>
    <name evidence="7" type="ORF">SAY87_025631</name>
</gene>
<reference evidence="7 8" key="1">
    <citation type="journal article" date="2023" name="Hortic Res">
        <title>Pangenome of water caltrop reveals structural variations and asymmetric subgenome divergence after allopolyploidization.</title>
        <authorList>
            <person name="Zhang X."/>
            <person name="Chen Y."/>
            <person name="Wang L."/>
            <person name="Yuan Y."/>
            <person name="Fang M."/>
            <person name="Shi L."/>
            <person name="Lu R."/>
            <person name="Comes H.P."/>
            <person name="Ma Y."/>
            <person name="Chen Y."/>
            <person name="Huang G."/>
            <person name="Zhou Y."/>
            <person name="Zheng Z."/>
            <person name="Qiu Y."/>
        </authorList>
    </citation>
    <scope>NUCLEOTIDE SEQUENCE [LARGE SCALE GENOMIC DNA]</scope>
    <source>
        <tissue evidence="7">Roots</tissue>
    </source>
</reference>
<dbReference type="InterPro" id="IPR001005">
    <property type="entry name" value="SANT/Myb"/>
</dbReference>
<evidence type="ECO:0000259" key="6">
    <source>
        <dbReference type="PROSITE" id="PS51293"/>
    </source>
</evidence>
<dbReference type="SUPFAM" id="SSF46689">
    <property type="entry name" value="Homeodomain-like"/>
    <property type="match status" value="1"/>
</dbReference>
<feature type="domain" description="SANT" evidence="6">
    <location>
        <begin position="9"/>
        <end position="64"/>
    </location>
</feature>
<keyword evidence="4" id="KW-0539">Nucleus</keyword>
<keyword evidence="8" id="KW-1185">Reference proteome</keyword>
<evidence type="ECO:0000256" key="2">
    <source>
        <dbReference type="ARBA" id="ARBA00023015"/>
    </source>
</evidence>
<sequence length="240" mass="27123">MASSSMSRGSSSSWTAQQNKAFEKALALYDKDTPDRWQNVAKAVGGKTAEEVRRHYQVLLEDVRYIEAGNVPYPYKNGHDSDKRSSSISCLLDIPLGGSPIRGNSPDKNDFYREFVEKSQRLNYQAGQPPAEPCFQDKQIIFEKVKVNVVPTGGACSDSSYTRIQSEKLSHWRRQDEKQAPEKELRRSATEIKCVSRLGCSEKLSIEGPFPEDSMSNEEFRQAVEAFIAGQQRFVRNEDD</sequence>
<dbReference type="EMBL" id="JAXIOK010000020">
    <property type="protein sequence ID" value="KAK4746594.1"/>
    <property type="molecule type" value="Genomic_DNA"/>
</dbReference>
<dbReference type="PROSITE" id="PS50090">
    <property type="entry name" value="MYB_LIKE"/>
    <property type="match status" value="1"/>
</dbReference>
<protein>
    <submittedName>
        <fullName evidence="7">Uncharacterized protein</fullName>
    </submittedName>
</protein>
<evidence type="ECO:0000259" key="5">
    <source>
        <dbReference type="PROSITE" id="PS50090"/>
    </source>
</evidence>
<keyword evidence="2" id="KW-0805">Transcription regulation</keyword>
<dbReference type="InterPro" id="IPR009057">
    <property type="entry name" value="Homeodomain-like_sf"/>
</dbReference>
<evidence type="ECO:0000256" key="3">
    <source>
        <dbReference type="ARBA" id="ARBA00023163"/>
    </source>
</evidence>
<dbReference type="GO" id="GO:0003700">
    <property type="term" value="F:DNA-binding transcription factor activity"/>
    <property type="evidence" value="ECO:0007669"/>
    <property type="project" value="InterPro"/>
</dbReference>
<dbReference type="CDD" id="cd00167">
    <property type="entry name" value="SANT"/>
    <property type="match status" value="1"/>
</dbReference>
<dbReference type="InterPro" id="IPR044636">
    <property type="entry name" value="RADIALIS-like"/>
</dbReference>